<proteinExistence type="predicted"/>
<name>A0A9W7GJS2_9STRA</name>
<keyword evidence="4" id="KW-1185">Reference proteome</keyword>
<comment type="caution">
    <text evidence="3">The sequence shown here is derived from an EMBL/GenBank/DDBJ whole genome shotgun (WGS) entry which is preliminary data.</text>
</comment>
<dbReference type="InterPro" id="IPR001296">
    <property type="entry name" value="Glyco_trans_1"/>
</dbReference>
<keyword evidence="1" id="KW-0808">Transferase</keyword>
<accession>A0A9W7GJS2</accession>
<feature type="domain" description="Glycosyl transferase family 1" evidence="2">
    <location>
        <begin position="1007"/>
        <end position="1149"/>
    </location>
</feature>
<evidence type="ECO:0000313" key="4">
    <source>
        <dbReference type="Proteomes" id="UP001165065"/>
    </source>
</evidence>
<dbReference type="GO" id="GO:0016757">
    <property type="term" value="F:glycosyltransferase activity"/>
    <property type="evidence" value="ECO:0007669"/>
    <property type="project" value="UniProtKB-KW"/>
</dbReference>
<reference evidence="4" key="1">
    <citation type="journal article" date="2023" name="Commun. Biol.">
        <title>Genome analysis of Parmales, the sister group of diatoms, reveals the evolutionary specialization of diatoms from phago-mixotrophs to photoautotrophs.</title>
        <authorList>
            <person name="Ban H."/>
            <person name="Sato S."/>
            <person name="Yoshikawa S."/>
            <person name="Yamada K."/>
            <person name="Nakamura Y."/>
            <person name="Ichinomiya M."/>
            <person name="Sato N."/>
            <person name="Blanc-Mathieu R."/>
            <person name="Endo H."/>
            <person name="Kuwata A."/>
            <person name="Ogata H."/>
        </authorList>
    </citation>
    <scope>NUCLEOTIDE SEQUENCE [LARGE SCALE GENOMIC DNA]</scope>
</reference>
<evidence type="ECO:0000256" key="1">
    <source>
        <dbReference type="ARBA" id="ARBA00022676"/>
    </source>
</evidence>
<dbReference type="SUPFAM" id="SSF53756">
    <property type="entry name" value="UDP-Glycosyltransferase/glycogen phosphorylase"/>
    <property type="match status" value="1"/>
</dbReference>
<evidence type="ECO:0000259" key="2">
    <source>
        <dbReference type="Pfam" id="PF00534"/>
    </source>
</evidence>
<dbReference type="Proteomes" id="UP001165065">
    <property type="component" value="Unassembled WGS sequence"/>
</dbReference>
<dbReference type="SUPFAM" id="SSF53335">
    <property type="entry name" value="S-adenosyl-L-methionine-dependent methyltransferases"/>
    <property type="match status" value="1"/>
</dbReference>
<dbReference type="PANTHER" id="PTHR46401:SF8">
    <property type="entry name" value="BLL6006 PROTEIN"/>
    <property type="match status" value="1"/>
</dbReference>
<evidence type="ECO:0000313" key="3">
    <source>
        <dbReference type="EMBL" id="GMI45272.1"/>
    </source>
</evidence>
<dbReference type="InterPro" id="IPR029063">
    <property type="entry name" value="SAM-dependent_MTases_sf"/>
</dbReference>
<gene>
    <name evidence="3" type="ORF">TrCOL_g2688</name>
</gene>
<organism evidence="3 4">
    <name type="scientific">Triparma columacea</name>
    <dbReference type="NCBI Taxonomy" id="722753"/>
    <lineage>
        <taxon>Eukaryota</taxon>
        <taxon>Sar</taxon>
        <taxon>Stramenopiles</taxon>
        <taxon>Ochrophyta</taxon>
        <taxon>Bolidophyceae</taxon>
        <taxon>Parmales</taxon>
        <taxon>Triparmaceae</taxon>
        <taxon>Triparma</taxon>
    </lineage>
</organism>
<dbReference type="Gene3D" id="3.40.50.2000">
    <property type="entry name" value="Glycogen Phosphorylase B"/>
    <property type="match status" value="2"/>
</dbReference>
<dbReference type="Pfam" id="PF00534">
    <property type="entry name" value="Glycos_transf_1"/>
    <property type="match status" value="1"/>
</dbReference>
<dbReference type="EMBL" id="BRYA01000241">
    <property type="protein sequence ID" value="GMI45272.1"/>
    <property type="molecule type" value="Genomic_DNA"/>
</dbReference>
<keyword evidence="1" id="KW-0328">Glycosyltransferase</keyword>
<dbReference type="OrthoDB" id="512920at2759"/>
<protein>
    <recommendedName>
        <fullName evidence="2">Glycosyl transferase family 1 domain-containing protein</fullName>
    </recommendedName>
</protein>
<dbReference type="PANTHER" id="PTHR46401">
    <property type="entry name" value="GLYCOSYLTRANSFERASE WBBK-RELATED"/>
    <property type="match status" value="1"/>
</dbReference>
<dbReference type="Gene3D" id="3.40.50.150">
    <property type="entry name" value="Vaccinia Virus protein VP39"/>
    <property type="match status" value="1"/>
</dbReference>
<sequence length="1367" mass="150828">MSALSSPNPSPIPTSINTLDVTSWSSFSQYNIHYNSVRSMVAEHVWEHLSLEDAINAARNCRFALEPGGVLLVAVPDANSYADSLGVDASTGDSYSHPMNQADLRDGHTTQYNYKLLFQVFLSGGWEHDEIRIVEGHDESGTLHLDYLEPRYPIKINRCHANGRTGPGSSLILQLVKRRPSPTGIEPYLTQEACRSQVGREKLPSSPTQRQITLLARCFKSTADHSYIEPLVDISESLSLPQISISLRAKVTELTSTSPVGMFNAVMARIAAADKPNDGTMQWKLNQHALLSSTFKGAYVFTEWRNFYESLIAIGQPREALRLLKRVALETGGYGDGELLRLMKEASILAGACDMKEAKVLLNGESRRKIFKPAEAIEVRIDMTCMTNSPLQNPNAGIVPCSYLVSSSEEEAERKFKNCSPLYTLSSLPQGSHKIVVAFYSQPDYEEIAGSEVSVSFDIASTSSMFDSSPPALPSTQPSNPPLVFFTLVLNGLPYLHHHYPAFAAAAEALNTTFQWHVVEGVAEGRADANNPYSTKYIEGRWRSPKNLSTDGSSLVLDDLQALHPSSVFVHRRPDGSAFRDKVQMVNEVLYGLDFECALMQVDVDEIWSPNMVEKAYRALVDSKRNCAYFDCHFMVGPNIATTTGTDGWGHGSAEWLRAWKFKPLSFFLTHAPPVLIEEDEKGWKAVDNCIKKEETTEMGIVFSHYAYFEERQAEFKSLFYGYGPEGVEGWRGLQEATMPQKAGNWLPWLRNGAKGYEKRFEKTVVDKVEVMEEKLGVKVVKFGEEVVQEPGDVGENNVGGGDIRSDCAYSTLIDAVIFQVTPHGGISRVWSEILGRISRTLPPSHCVVVILRGGEGEDVVSRAVDVDVRSNWRLVNAPLYEEGSVRDSVMLSSLCDKYSARWFFSTLYTFPVKELSSAVKVGLIVHDMTPEMFRWGGGIWGEKAEAISRVCDAIIVVSNSTGDKLGEYYDLREGVEVVRSSNGVDTGVFYRRGAGEVEEVKRACGLGEVEGYLLLVGERRGYKSGHALLLTLKWAKEAGVEEVPVVVMVGGGELIEEERDMLEGLDWIHVSGISDDRLAALYSGATALVYLSLNEGFGLPVAEAMACGCGLVLSDIAVFREVVGGEGRGVRFVDPAEREEIWTAIREVEGGEWGGRVKFLGEGWDRLAEDFANLINRSLDVEGAELSVLSGVDWGSLSFGIITVEHGYDEEHRSLIMSFLGARGYVRARCFSSDDGFVNRRLVGEGGELEGLRFDDRGCSKVRVLFDCGEVFGEGRDKFCKRHGMGGGGEICKGVWEEVEGWCGRGVETHVFSVELNSFVEVVGGGEGGDEKVRVYQDDDEGALSEAVRKGLDDYFSRVKREALGL</sequence>